<dbReference type="PANTHER" id="PTHR43377">
    <property type="entry name" value="BILIVERDIN REDUCTASE A"/>
    <property type="match status" value="1"/>
</dbReference>
<dbReference type="Pfam" id="PF01408">
    <property type="entry name" value="GFO_IDH_MocA"/>
    <property type="match status" value="1"/>
</dbReference>
<accession>E0TBH4</accession>
<gene>
    <name evidence="2" type="ordered locus">PB2503_01352</name>
</gene>
<dbReference type="Gene3D" id="3.30.360.10">
    <property type="entry name" value="Dihydrodipicolinate Reductase, domain 2"/>
    <property type="match status" value="1"/>
</dbReference>
<dbReference type="GO" id="GO:0000166">
    <property type="term" value="F:nucleotide binding"/>
    <property type="evidence" value="ECO:0007669"/>
    <property type="project" value="InterPro"/>
</dbReference>
<proteinExistence type="predicted"/>
<dbReference type="OrthoDB" id="9815825at2"/>
<dbReference type="KEGG" id="pbr:PB2503_01352"/>
<dbReference type="HOGENOM" id="CLU_023194_10_0_5"/>
<dbReference type="InterPro" id="IPR036291">
    <property type="entry name" value="NAD(P)-bd_dom_sf"/>
</dbReference>
<organism evidence="2 3">
    <name type="scientific">Parvularcula bermudensis (strain ATCC BAA-594 / HTCC2503 / KCTC 12087)</name>
    <dbReference type="NCBI Taxonomy" id="314260"/>
    <lineage>
        <taxon>Bacteria</taxon>
        <taxon>Pseudomonadati</taxon>
        <taxon>Pseudomonadota</taxon>
        <taxon>Alphaproteobacteria</taxon>
        <taxon>Parvularculales</taxon>
        <taxon>Parvularculaceae</taxon>
        <taxon>Parvularcula</taxon>
    </lineage>
</organism>
<dbReference type="eggNOG" id="COG0673">
    <property type="taxonomic scope" value="Bacteria"/>
</dbReference>
<dbReference type="Gene3D" id="3.40.50.720">
    <property type="entry name" value="NAD(P)-binding Rossmann-like Domain"/>
    <property type="match status" value="1"/>
</dbReference>
<dbReference type="AlphaFoldDB" id="E0TBH4"/>
<name>E0TBH4_PARBH</name>
<keyword evidence="3" id="KW-1185">Reference proteome</keyword>
<dbReference type="Proteomes" id="UP000001302">
    <property type="component" value="Chromosome"/>
</dbReference>
<sequence>MTDKLRAGVAGAGVFGGYHANKYLEVDGADLVGIFDADPQRAAKAAAERGVTPYAAFDDFLAAVDILTVATPATTHSALVEQALSAGRHVLVEKPIALDLAAADGLITLAERNELILQVGHQERYVADAFGLFERGIPNRVRSRRLNNYSGRAMDVSIVFDLMIHDLDLLAILTGTHEARIVNIEAKAVHGTLADFVRVDLQLAGGLEAELSASRLEQRPVRDLFLDYGEGSVLLDFLTRTFENTTDQPLGIDLSAATLPLAYRDPLRFGTEAFVAAVTTGQEPTVGGRAGRRALALAVEIERAANEIVRGGRP</sequence>
<evidence type="ECO:0000259" key="1">
    <source>
        <dbReference type="Pfam" id="PF01408"/>
    </source>
</evidence>
<dbReference type="InterPro" id="IPR051450">
    <property type="entry name" value="Gfo/Idh/MocA_Oxidoreductases"/>
</dbReference>
<evidence type="ECO:0000313" key="3">
    <source>
        <dbReference type="Proteomes" id="UP000001302"/>
    </source>
</evidence>
<dbReference type="EMBL" id="CP002156">
    <property type="protein sequence ID" value="ADM08349.1"/>
    <property type="molecule type" value="Genomic_DNA"/>
</dbReference>
<feature type="domain" description="Gfo/Idh/MocA-like oxidoreductase N-terminal" evidence="1">
    <location>
        <begin position="6"/>
        <end position="121"/>
    </location>
</feature>
<reference evidence="2 3" key="2">
    <citation type="journal article" date="2011" name="J. Bacteriol.">
        <title>Complete genome sequence of strain HTCC2503T of Parvularcula bermudensis, the type species of the order "Parvularculales" in the class Alphaproteobacteria.</title>
        <authorList>
            <person name="Oh H.M."/>
            <person name="Kang I."/>
            <person name="Vergin K.L."/>
            <person name="Kang D."/>
            <person name="Rhee K.H."/>
            <person name="Giovannoni S.J."/>
            <person name="Cho J.C."/>
        </authorList>
    </citation>
    <scope>NUCLEOTIDE SEQUENCE [LARGE SCALE GENOMIC DNA]</scope>
    <source>
        <strain evidence="3">ATCC BAA-594 / HTCC2503 / KCTC 12087</strain>
    </source>
</reference>
<dbReference type="SUPFAM" id="SSF51735">
    <property type="entry name" value="NAD(P)-binding Rossmann-fold domains"/>
    <property type="match status" value="1"/>
</dbReference>
<protein>
    <submittedName>
        <fullName evidence="2">Oxidoreductase, Gfo/Idh/MocA family protein</fullName>
    </submittedName>
</protein>
<dbReference type="RefSeq" id="WP_013299323.1">
    <property type="nucleotide sequence ID" value="NC_014414.1"/>
</dbReference>
<dbReference type="InterPro" id="IPR000683">
    <property type="entry name" value="Gfo/Idh/MocA-like_OxRdtase_N"/>
</dbReference>
<dbReference type="STRING" id="314260.PB2503_01352"/>
<evidence type="ECO:0000313" key="2">
    <source>
        <dbReference type="EMBL" id="ADM08349.1"/>
    </source>
</evidence>
<dbReference type="PANTHER" id="PTHR43377:SF1">
    <property type="entry name" value="BILIVERDIN REDUCTASE A"/>
    <property type="match status" value="1"/>
</dbReference>
<reference evidence="3" key="1">
    <citation type="submission" date="2010-08" db="EMBL/GenBank/DDBJ databases">
        <title>Genome sequence of Parvularcula bermudensis HTCC2503.</title>
        <authorList>
            <person name="Kang D.-M."/>
            <person name="Oh H.-M."/>
            <person name="Cho J.-C."/>
        </authorList>
    </citation>
    <scope>NUCLEOTIDE SEQUENCE [LARGE SCALE GENOMIC DNA]</scope>
    <source>
        <strain evidence="3">ATCC BAA-594 / HTCC2503 / KCTC 12087</strain>
    </source>
</reference>